<evidence type="ECO:0000256" key="4">
    <source>
        <dbReference type="PROSITE-ProRule" id="PRU00221"/>
    </source>
</evidence>
<dbReference type="InterPro" id="IPR001680">
    <property type="entry name" value="WD40_rpt"/>
</dbReference>
<dbReference type="PANTHER" id="PTHR19842:SF2">
    <property type="entry name" value="WD REPEAT PROTEIN (AFU_ORTHOLOGUE AFUA_5G04300)"/>
    <property type="match status" value="1"/>
</dbReference>
<dbReference type="GO" id="GO:0031931">
    <property type="term" value="C:TORC1 complex"/>
    <property type="evidence" value="ECO:0007669"/>
    <property type="project" value="InterPro"/>
</dbReference>
<reference evidence="5" key="1">
    <citation type="journal article" date="2020" name="Stud. Mycol.">
        <title>101 Dothideomycetes genomes: a test case for predicting lifestyles and emergence of pathogens.</title>
        <authorList>
            <person name="Haridas S."/>
            <person name="Albert R."/>
            <person name="Binder M."/>
            <person name="Bloem J."/>
            <person name="Labutti K."/>
            <person name="Salamov A."/>
            <person name="Andreopoulos B."/>
            <person name="Baker S."/>
            <person name="Barry K."/>
            <person name="Bills G."/>
            <person name="Bluhm B."/>
            <person name="Cannon C."/>
            <person name="Castanera R."/>
            <person name="Culley D."/>
            <person name="Daum C."/>
            <person name="Ezra D."/>
            <person name="Gonzalez J."/>
            <person name="Henrissat B."/>
            <person name="Kuo A."/>
            <person name="Liang C."/>
            <person name="Lipzen A."/>
            <person name="Lutzoni F."/>
            <person name="Magnuson J."/>
            <person name="Mondo S."/>
            <person name="Nolan M."/>
            <person name="Ohm R."/>
            <person name="Pangilinan J."/>
            <person name="Park H.-J."/>
            <person name="Ramirez L."/>
            <person name="Alfaro M."/>
            <person name="Sun H."/>
            <person name="Tritt A."/>
            <person name="Yoshinaga Y."/>
            <person name="Zwiers L.-H."/>
            <person name="Turgeon B."/>
            <person name="Goodwin S."/>
            <person name="Spatafora J."/>
            <person name="Crous P."/>
            <person name="Grigoriev I."/>
        </authorList>
    </citation>
    <scope>NUCLEOTIDE SEQUENCE</scope>
    <source>
        <strain evidence="5">CBS 121167</strain>
    </source>
</reference>
<dbReference type="EMBL" id="ML995476">
    <property type="protein sequence ID" value="KAF2146103.1"/>
    <property type="molecule type" value="Genomic_DNA"/>
</dbReference>
<keyword evidence="3" id="KW-0677">Repeat</keyword>
<dbReference type="OrthoDB" id="10248252at2759"/>
<evidence type="ECO:0000313" key="5">
    <source>
        <dbReference type="EMBL" id="KAF2146103.1"/>
    </source>
</evidence>
<dbReference type="PROSITE" id="PS50294">
    <property type="entry name" value="WD_REPEATS_REGION"/>
    <property type="match status" value="1"/>
</dbReference>
<dbReference type="PROSITE" id="PS50082">
    <property type="entry name" value="WD_REPEATS_2"/>
    <property type="match status" value="1"/>
</dbReference>
<dbReference type="InterPro" id="IPR019775">
    <property type="entry name" value="WD40_repeat_CS"/>
</dbReference>
<dbReference type="InterPro" id="IPR015943">
    <property type="entry name" value="WD40/YVTN_repeat-like_dom_sf"/>
</dbReference>
<organism evidence="5 6">
    <name type="scientific">Aplosporella prunicola CBS 121167</name>
    <dbReference type="NCBI Taxonomy" id="1176127"/>
    <lineage>
        <taxon>Eukaryota</taxon>
        <taxon>Fungi</taxon>
        <taxon>Dikarya</taxon>
        <taxon>Ascomycota</taxon>
        <taxon>Pezizomycotina</taxon>
        <taxon>Dothideomycetes</taxon>
        <taxon>Dothideomycetes incertae sedis</taxon>
        <taxon>Botryosphaeriales</taxon>
        <taxon>Aplosporellaceae</taxon>
        <taxon>Aplosporella</taxon>
    </lineage>
</organism>
<dbReference type="PROSITE" id="PS00678">
    <property type="entry name" value="WD_REPEATS_1"/>
    <property type="match status" value="1"/>
</dbReference>
<dbReference type="PANTHER" id="PTHR19842">
    <property type="entry name" value="G BETA-LIKE PROTEIN GBL"/>
    <property type="match status" value="1"/>
</dbReference>
<dbReference type="AlphaFoldDB" id="A0A6A6BRL4"/>
<protein>
    <submittedName>
        <fullName evidence="5">Uncharacterized protein</fullName>
    </submittedName>
</protein>
<dbReference type="GO" id="GO:0031929">
    <property type="term" value="P:TOR signaling"/>
    <property type="evidence" value="ECO:0007669"/>
    <property type="project" value="InterPro"/>
</dbReference>
<sequence length="788" mass="87882">MRSATEAEILEYASIVHEKNVLKDRTKESIEAFFRDAAQGYLDDAILRIGTSMHIQTTKSLLRQRELGYHNTRCHRLSSRGAFMEFRSRTLQTLGPSLSYTGTSGDVNTVAWAPDGVRFAAGSACLVDTASMQYNRPNNLLFGDMAHGTLQELPDHHTRRKKTETGVNATHSMYASQDQRLFQTVSMVDFSPDQEFMYTAGYDKKVRVWDIRNGVKDDPRVMKHKGKVDLLAVSKTGILATGTQRTTKAIKLMGFSRYGDSDILSELKASFSSQKALDRPENEIYPSALRFSPSGEHLLGGFSSSSHDEHVTGETCVWDVGSEKQLPVYPETRTVFDCAWHLLYRTLFAVGCVAGTNVNRGIRSVVRLYDWRADQSRYHRWMELDCEALDMNDIVYSPYDENLVAAGCTNSKTYIWDIRKPDNVMLTLEHGQPLMEFGEPESQEKLDTGIRFASWGHDRSCFYTGSSDGVLKSWNPYRATEDVHNRDIVTLNSGIMSGALSPDFSSLLLGEVNGSVNVLEVGQSDRTLRDMRRLKLMPAYESDPLAQLESTKRVVGEGVTAARDMISSDEITIKPMGSLPVRQAVQGPNYEGPHDKAPDAELLRARALHFQLEAKTTNQEQCEINGCREIDHVTSEEAGDSGRSAERIPGALHFASLSSDGKITGKAKCKKCGALTRPRFAENDSVDTGTLCERCSFACLSCANQAEVLDGATEFVGCTFCGGFWRADVLGYRALEKPKKERSVSVSSSRLRSLYSWGFEDDDETYMGSDCEEEYFQSLWSDRPSSPL</sequence>
<accession>A0A6A6BRL4</accession>
<dbReference type="InterPro" id="IPR037588">
    <property type="entry name" value="MLST8"/>
</dbReference>
<dbReference type="GO" id="GO:0031932">
    <property type="term" value="C:TORC2 complex"/>
    <property type="evidence" value="ECO:0007669"/>
    <property type="project" value="InterPro"/>
</dbReference>
<dbReference type="InterPro" id="IPR036322">
    <property type="entry name" value="WD40_repeat_dom_sf"/>
</dbReference>
<gene>
    <name evidence="5" type="ORF">K452DRAFT_294708</name>
</gene>
<dbReference type="Proteomes" id="UP000799438">
    <property type="component" value="Unassembled WGS sequence"/>
</dbReference>
<dbReference type="Gene3D" id="2.130.10.10">
    <property type="entry name" value="YVTN repeat-like/Quinoprotein amine dehydrogenase"/>
    <property type="match status" value="1"/>
</dbReference>
<dbReference type="Pfam" id="PF00400">
    <property type="entry name" value="WD40"/>
    <property type="match status" value="2"/>
</dbReference>
<evidence type="ECO:0000256" key="1">
    <source>
        <dbReference type="ARBA" id="ARBA00009890"/>
    </source>
</evidence>
<evidence type="ECO:0000256" key="2">
    <source>
        <dbReference type="ARBA" id="ARBA00022574"/>
    </source>
</evidence>
<dbReference type="GO" id="GO:0032956">
    <property type="term" value="P:regulation of actin cytoskeleton organization"/>
    <property type="evidence" value="ECO:0007669"/>
    <property type="project" value="TreeGrafter"/>
</dbReference>
<keyword evidence="6" id="KW-1185">Reference proteome</keyword>
<dbReference type="RefSeq" id="XP_033401815.1">
    <property type="nucleotide sequence ID" value="XM_033541729.1"/>
</dbReference>
<name>A0A6A6BRL4_9PEZI</name>
<keyword evidence="2 4" id="KW-0853">WD repeat</keyword>
<evidence type="ECO:0000256" key="3">
    <source>
        <dbReference type="ARBA" id="ARBA00022737"/>
    </source>
</evidence>
<dbReference type="SMART" id="SM00320">
    <property type="entry name" value="WD40"/>
    <property type="match status" value="5"/>
</dbReference>
<feature type="repeat" description="WD" evidence="4">
    <location>
        <begin position="185"/>
        <end position="214"/>
    </location>
</feature>
<comment type="similarity">
    <text evidence="1">Belongs to the WD repeat LST8 family.</text>
</comment>
<dbReference type="GeneID" id="54299226"/>
<dbReference type="SUPFAM" id="SSF50978">
    <property type="entry name" value="WD40 repeat-like"/>
    <property type="match status" value="1"/>
</dbReference>
<proteinExistence type="inferred from homology"/>
<evidence type="ECO:0000313" key="6">
    <source>
        <dbReference type="Proteomes" id="UP000799438"/>
    </source>
</evidence>